<dbReference type="InterPro" id="IPR052435">
    <property type="entry name" value="YY1-Transcr_Regul"/>
</dbReference>
<protein>
    <submittedName>
        <fullName evidence="4">Uncharacterized protein</fullName>
    </submittedName>
</protein>
<keyword evidence="1" id="KW-0805">Transcription regulation</keyword>
<dbReference type="Proteomes" id="UP000036987">
    <property type="component" value="Unassembled WGS sequence"/>
</dbReference>
<dbReference type="AlphaFoldDB" id="A0A0K9P1X8"/>
<evidence type="ECO:0000313" key="5">
    <source>
        <dbReference type="Proteomes" id="UP000036987"/>
    </source>
</evidence>
<evidence type="ECO:0000256" key="3">
    <source>
        <dbReference type="ARBA" id="ARBA00023242"/>
    </source>
</evidence>
<comment type="caution">
    <text evidence="4">The sequence shown here is derived from an EMBL/GenBank/DDBJ whole genome shotgun (WGS) entry which is preliminary data.</text>
</comment>
<proteinExistence type="predicted"/>
<keyword evidence="2" id="KW-0804">Transcription</keyword>
<evidence type="ECO:0000256" key="2">
    <source>
        <dbReference type="ARBA" id="ARBA00023163"/>
    </source>
</evidence>
<organism evidence="4 5">
    <name type="scientific">Zostera marina</name>
    <name type="common">Eelgrass</name>
    <dbReference type="NCBI Taxonomy" id="29655"/>
    <lineage>
        <taxon>Eukaryota</taxon>
        <taxon>Viridiplantae</taxon>
        <taxon>Streptophyta</taxon>
        <taxon>Embryophyta</taxon>
        <taxon>Tracheophyta</taxon>
        <taxon>Spermatophyta</taxon>
        <taxon>Magnoliopsida</taxon>
        <taxon>Liliopsida</taxon>
        <taxon>Zosteraceae</taxon>
        <taxon>Zostera</taxon>
    </lineage>
</organism>
<dbReference type="PANTHER" id="PTHR16088">
    <property type="entry name" value="YY1 ASSOCIATED PROTEIN-RELATED"/>
    <property type="match status" value="1"/>
</dbReference>
<dbReference type="STRING" id="29655.A0A0K9P1X8"/>
<dbReference type="OrthoDB" id="49309at2759"/>
<keyword evidence="5" id="KW-1185">Reference proteome</keyword>
<dbReference type="OMA" id="EINQVKH"/>
<dbReference type="EMBL" id="LFYR01001279">
    <property type="protein sequence ID" value="KMZ62984.1"/>
    <property type="molecule type" value="Genomic_DNA"/>
</dbReference>
<name>A0A0K9P1X8_ZOSMR</name>
<reference evidence="5" key="1">
    <citation type="journal article" date="2016" name="Nature">
        <title>The genome of the seagrass Zostera marina reveals angiosperm adaptation to the sea.</title>
        <authorList>
            <person name="Olsen J.L."/>
            <person name="Rouze P."/>
            <person name="Verhelst B."/>
            <person name="Lin Y.-C."/>
            <person name="Bayer T."/>
            <person name="Collen J."/>
            <person name="Dattolo E."/>
            <person name="De Paoli E."/>
            <person name="Dittami S."/>
            <person name="Maumus F."/>
            <person name="Michel G."/>
            <person name="Kersting A."/>
            <person name="Lauritano C."/>
            <person name="Lohaus R."/>
            <person name="Toepel M."/>
            <person name="Tonon T."/>
            <person name="Vanneste K."/>
            <person name="Amirebrahimi M."/>
            <person name="Brakel J."/>
            <person name="Bostroem C."/>
            <person name="Chovatia M."/>
            <person name="Grimwood J."/>
            <person name="Jenkins J.W."/>
            <person name="Jueterbock A."/>
            <person name="Mraz A."/>
            <person name="Stam W.T."/>
            <person name="Tice H."/>
            <person name="Bornberg-Bauer E."/>
            <person name="Green P.J."/>
            <person name="Pearson G.A."/>
            <person name="Procaccini G."/>
            <person name="Duarte C.M."/>
            <person name="Schmutz J."/>
            <person name="Reusch T.B.H."/>
            <person name="Van de Peer Y."/>
        </authorList>
    </citation>
    <scope>NUCLEOTIDE SEQUENCE [LARGE SCALE GENOMIC DNA]</scope>
    <source>
        <strain evidence="5">cv. Finnish</strain>
    </source>
</reference>
<gene>
    <name evidence="4" type="ORF">ZOSMA_42G00250</name>
</gene>
<dbReference type="PANTHER" id="PTHR16088:SF3">
    <property type="entry name" value="GON-4-LIKE PROTEIN"/>
    <property type="match status" value="1"/>
</dbReference>
<sequence>MDIPEGDARILEEFKEDEHEEEDDVDFNPFLIAETPSELSSSLSCDDDVLGNVTDDKCECSSDARFNDEPVIECDVSLKCVQNSMIQSGEDIKFSHHLLEEISGKDNNPDNSNTIGKTIADNGQMRSKNNERDVVENKNTDNEQNLCTELDTEGAICKRTRARHSLQDYSLEELEAFLQESDDDNCIQINDDKEEYCKFLASVFLEGDNALKETGQVDIDADEDEENDVDFEIEIEEALESDADVDNVEFSKHLKRDLDGKFHRPRTRQKIHQNNKKKSVESFKVPLRPILPSTPNAQQVPLPFSQVGCHLAHFPYPTDLSNNTIVHGFTAQQIGQLYCLLHEHVQLLIQVFSQCVADPPRQHIAIDVQKMIFEMVDKRDEALSLRKMPYPPSCFHNLHVYQSQYSNNHRISGEFSWMPSVSNSILSVLDVATLSMAREFMTDVNDAVAKQGSHAGSVLDKSHMTKVPLFPLCSCIPFGETNNEAISSVAAIQSSVQVKPKKSLAAMLVENTKKQSIAHVPKGIADLAERFVPHFNSALFPHKPPLPANANRVLFTESEDRLLAMGLMECNNDWAAIQIRFLPCKSKHQVFSPVLCSFSDAKICHYLILHLFYFGLS</sequence>
<evidence type="ECO:0000256" key="1">
    <source>
        <dbReference type="ARBA" id="ARBA00023015"/>
    </source>
</evidence>
<accession>A0A0K9P1X8</accession>
<evidence type="ECO:0000313" key="4">
    <source>
        <dbReference type="EMBL" id="KMZ62984.1"/>
    </source>
</evidence>
<keyword evidence="3" id="KW-0539">Nucleus</keyword>